<dbReference type="PANTHER" id="PTHR30636:SF3">
    <property type="entry name" value="UPF0701 PROTEIN YICC"/>
    <property type="match status" value="1"/>
</dbReference>
<dbReference type="NCBIfam" id="TIGR00255">
    <property type="entry name" value="YicC/YloC family endoribonuclease"/>
    <property type="match status" value="1"/>
</dbReference>
<keyword evidence="3" id="KW-0255">Endonuclease</keyword>
<evidence type="ECO:0000259" key="6">
    <source>
        <dbReference type="Pfam" id="PF03755"/>
    </source>
</evidence>
<name>A0ABS2E5E3_9FIRM</name>
<dbReference type="InterPro" id="IPR013527">
    <property type="entry name" value="YicC-like_N"/>
</dbReference>
<gene>
    <name evidence="8" type="ORF">H7U36_01765</name>
</gene>
<dbReference type="InterPro" id="IPR013551">
    <property type="entry name" value="YicC-like_C"/>
</dbReference>
<keyword evidence="2" id="KW-0540">Nuclease</keyword>
<accession>A0ABS2E5E3</accession>
<evidence type="ECO:0000256" key="2">
    <source>
        <dbReference type="ARBA" id="ARBA00022722"/>
    </source>
</evidence>
<dbReference type="InterPro" id="IPR005229">
    <property type="entry name" value="YicC/YloC-like"/>
</dbReference>
<proteinExistence type="inferred from homology"/>
<evidence type="ECO:0000256" key="5">
    <source>
        <dbReference type="ARBA" id="ARBA00035648"/>
    </source>
</evidence>
<evidence type="ECO:0000256" key="4">
    <source>
        <dbReference type="ARBA" id="ARBA00022801"/>
    </source>
</evidence>
<comment type="cofactor">
    <cofactor evidence="1">
        <name>a divalent metal cation</name>
        <dbReference type="ChEBI" id="CHEBI:60240"/>
    </cofactor>
</comment>
<evidence type="ECO:0000313" key="8">
    <source>
        <dbReference type="EMBL" id="MBM6736839.1"/>
    </source>
</evidence>
<dbReference type="PANTHER" id="PTHR30636">
    <property type="entry name" value="UPF0701 PROTEIN YICC"/>
    <property type="match status" value="1"/>
</dbReference>
<evidence type="ECO:0000256" key="3">
    <source>
        <dbReference type="ARBA" id="ARBA00022759"/>
    </source>
</evidence>
<comment type="caution">
    <text evidence="8">The sequence shown here is derived from an EMBL/GenBank/DDBJ whole genome shotgun (WGS) entry which is preliminary data.</text>
</comment>
<evidence type="ECO:0000313" key="9">
    <source>
        <dbReference type="Proteomes" id="UP000716906"/>
    </source>
</evidence>
<keyword evidence="4" id="KW-0378">Hydrolase</keyword>
<feature type="domain" description="Endoribonuclease YicC-like N-terminal" evidence="6">
    <location>
        <begin position="2"/>
        <end position="156"/>
    </location>
</feature>
<evidence type="ECO:0000256" key="1">
    <source>
        <dbReference type="ARBA" id="ARBA00001968"/>
    </source>
</evidence>
<evidence type="ECO:0000259" key="7">
    <source>
        <dbReference type="Pfam" id="PF08340"/>
    </source>
</evidence>
<comment type="similarity">
    <text evidence="5">Belongs to the YicC/YloC family.</text>
</comment>
<feature type="domain" description="Endoribonuclease YicC-like C-terminal" evidence="7">
    <location>
        <begin position="173"/>
        <end position="293"/>
    </location>
</feature>
<dbReference type="Pfam" id="PF08340">
    <property type="entry name" value="YicC-like_C"/>
    <property type="match status" value="1"/>
</dbReference>
<keyword evidence="9" id="KW-1185">Reference proteome</keyword>
<dbReference type="EMBL" id="JACLYY010000001">
    <property type="protein sequence ID" value="MBM6736839.1"/>
    <property type="molecule type" value="Genomic_DNA"/>
</dbReference>
<dbReference type="RefSeq" id="WP_033125465.1">
    <property type="nucleotide sequence ID" value="NZ_JACLYY010000001.1"/>
</dbReference>
<dbReference type="Pfam" id="PF03755">
    <property type="entry name" value="YicC-like_N"/>
    <property type="match status" value="1"/>
</dbReference>
<sequence length="293" mass="33827">MIKSMTGFGRCELSDGERKFTVEMKGVNHRYLDVNIRMPKKLNFFETSIRSLLKQSVSRGKVDIFITYEDLSEGQAVLKYNASLAKEYMESLREMEEQFGLENDVRVSTLSRYPEVLTMEEQALDEEEIWNCLKKAMEGAISQFVETRTLEGENLRRDIIDKLDGMAELVEFIEVRSPKIIAEYREKLEEKVRELLADTQIDDSRIAAEVVIFADKICTDEEVVRLKSHISHMKDVLLSDEAGIGRKLDFIAQEMNREANTILSKANDLEVSNRGIDLKTEIEKVREQIQNIE</sequence>
<protein>
    <submittedName>
        <fullName evidence="8">YicC family protein</fullName>
    </submittedName>
</protein>
<organism evidence="8 9">
    <name type="scientific">Faecalicatena fissicatena</name>
    <dbReference type="NCBI Taxonomy" id="290055"/>
    <lineage>
        <taxon>Bacteria</taxon>
        <taxon>Bacillati</taxon>
        <taxon>Bacillota</taxon>
        <taxon>Clostridia</taxon>
        <taxon>Lachnospirales</taxon>
        <taxon>Lachnospiraceae</taxon>
        <taxon>Faecalicatena</taxon>
    </lineage>
</organism>
<dbReference type="Proteomes" id="UP000716906">
    <property type="component" value="Unassembled WGS sequence"/>
</dbReference>
<reference evidence="8 9" key="1">
    <citation type="journal article" date="2021" name="Sci. Rep.">
        <title>The distribution of antibiotic resistance genes in chicken gut microbiota commensals.</title>
        <authorList>
            <person name="Juricova H."/>
            <person name="Matiasovicova J."/>
            <person name="Kubasova T."/>
            <person name="Cejkova D."/>
            <person name="Rychlik I."/>
        </authorList>
    </citation>
    <scope>NUCLEOTIDE SEQUENCE [LARGE SCALE GENOMIC DNA]</scope>
    <source>
        <strain evidence="8 9">An773</strain>
    </source>
</reference>